<evidence type="ECO:0000313" key="2">
    <source>
        <dbReference type="EMBL" id="PMB71832.1"/>
    </source>
</evidence>
<accession>A0A2N6NX49</accession>
<gene>
    <name evidence="2" type="ORF">BM221_001928</name>
</gene>
<feature type="region of interest" description="Disordered" evidence="1">
    <location>
        <begin position="28"/>
        <end position="103"/>
    </location>
</feature>
<proteinExistence type="predicted"/>
<reference evidence="2 3" key="1">
    <citation type="journal article" date="2016" name="Appl. Microbiol. Biotechnol.">
        <title>Characterization of T-DNA insertion mutants with decreased virulence in the entomopathogenic fungus Beauveria bassiana JEF-007.</title>
        <authorList>
            <person name="Kim S."/>
            <person name="Lee S.J."/>
            <person name="Nai Y.S."/>
            <person name="Yu J.S."/>
            <person name="Lee M.R."/>
            <person name="Yang Y.T."/>
            <person name="Kim J.S."/>
        </authorList>
    </citation>
    <scope>NUCLEOTIDE SEQUENCE [LARGE SCALE GENOMIC DNA]</scope>
    <source>
        <strain evidence="2 3">JEF-007</strain>
    </source>
</reference>
<feature type="compositionally biased region" description="Polar residues" evidence="1">
    <location>
        <begin position="33"/>
        <end position="42"/>
    </location>
</feature>
<sequence>MPPSQIYTSIHAAQDVARGACIVAWPGDEPYSEPTSVAQTPRQPRFHASADSTNNITIDSPFHPSTSCPSLASRTSSSQNGSSQSSISRPSESDRSSCYVLLQ</sequence>
<dbReference type="AlphaFoldDB" id="A0A2N6NX49"/>
<comment type="caution">
    <text evidence="2">The sequence shown here is derived from an EMBL/GenBank/DDBJ whole genome shotgun (WGS) entry which is preliminary data.</text>
</comment>
<organism evidence="2 3">
    <name type="scientific">Beauveria bassiana</name>
    <name type="common">White muscardine disease fungus</name>
    <name type="synonym">Tritirachium shiotae</name>
    <dbReference type="NCBI Taxonomy" id="176275"/>
    <lineage>
        <taxon>Eukaryota</taxon>
        <taxon>Fungi</taxon>
        <taxon>Dikarya</taxon>
        <taxon>Ascomycota</taxon>
        <taxon>Pezizomycotina</taxon>
        <taxon>Sordariomycetes</taxon>
        <taxon>Hypocreomycetidae</taxon>
        <taxon>Hypocreales</taxon>
        <taxon>Cordycipitaceae</taxon>
        <taxon>Beauveria</taxon>
    </lineage>
</organism>
<protein>
    <submittedName>
        <fullName evidence="2">Uncharacterized protein</fullName>
    </submittedName>
</protein>
<dbReference type="EMBL" id="MRVG01000002">
    <property type="protein sequence ID" value="PMB71832.1"/>
    <property type="molecule type" value="Genomic_DNA"/>
</dbReference>
<name>A0A2N6NX49_BEABA</name>
<feature type="compositionally biased region" description="Low complexity" evidence="1">
    <location>
        <begin position="73"/>
        <end position="90"/>
    </location>
</feature>
<evidence type="ECO:0000256" key="1">
    <source>
        <dbReference type="SAM" id="MobiDB-lite"/>
    </source>
</evidence>
<dbReference type="Proteomes" id="UP000235728">
    <property type="component" value="Unassembled WGS sequence"/>
</dbReference>
<feature type="compositionally biased region" description="Polar residues" evidence="1">
    <location>
        <begin position="50"/>
        <end position="72"/>
    </location>
</feature>
<evidence type="ECO:0000313" key="3">
    <source>
        <dbReference type="Proteomes" id="UP000235728"/>
    </source>
</evidence>